<reference evidence="1" key="1">
    <citation type="journal article" date="2015" name="Nature">
        <title>Complex archaea that bridge the gap between prokaryotes and eukaryotes.</title>
        <authorList>
            <person name="Spang A."/>
            <person name="Saw J.H."/>
            <person name="Jorgensen S.L."/>
            <person name="Zaremba-Niedzwiedzka K."/>
            <person name="Martijn J."/>
            <person name="Lind A.E."/>
            <person name="van Eijk R."/>
            <person name="Schleper C."/>
            <person name="Guy L."/>
            <person name="Ettema T.J."/>
        </authorList>
    </citation>
    <scope>NUCLEOTIDE SEQUENCE</scope>
</reference>
<evidence type="ECO:0000313" key="1">
    <source>
        <dbReference type="EMBL" id="KKN20510.1"/>
    </source>
</evidence>
<dbReference type="EMBL" id="LAZR01003235">
    <property type="protein sequence ID" value="KKN20510.1"/>
    <property type="molecule type" value="Genomic_DNA"/>
</dbReference>
<comment type="caution">
    <text evidence="1">The sequence shown here is derived from an EMBL/GenBank/DDBJ whole genome shotgun (WGS) entry which is preliminary data.</text>
</comment>
<sequence>MNKDIFQARDLEGNEVKGDLVRSEDGRLAIVPPIKVFTDKPWKRIVMQLVVEVDPKTVKRLNNEKDGLILNLRKDKDAYKRDSEKYLAMLEQKKICLDCGTVDAVCDCPFG</sequence>
<gene>
    <name evidence="1" type="ORF">LCGC14_0934770</name>
</gene>
<dbReference type="AlphaFoldDB" id="A0A0F9NLV9"/>
<protein>
    <submittedName>
        <fullName evidence="1">Uncharacterized protein</fullName>
    </submittedName>
</protein>
<organism evidence="1">
    <name type="scientific">marine sediment metagenome</name>
    <dbReference type="NCBI Taxonomy" id="412755"/>
    <lineage>
        <taxon>unclassified sequences</taxon>
        <taxon>metagenomes</taxon>
        <taxon>ecological metagenomes</taxon>
    </lineage>
</organism>
<proteinExistence type="predicted"/>
<accession>A0A0F9NLV9</accession>
<name>A0A0F9NLV9_9ZZZZ</name>